<evidence type="ECO:0000313" key="2">
    <source>
        <dbReference type="Proteomes" id="UP000316649"/>
    </source>
</evidence>
<evidence type="ECO:0008006" key="3">
    <source>
        <dbReference type="Google" id="ProtNLM"/>
    </source>
</evidence>
<dbReference type="AlphaFoldDB" id="A0A558E1C7"/>
<dbReference type="EMBL" id="VMNH01000001">
    <property type="protein sequence ID" value="TVO79054.1"/>
    <property type="molecule type" value="Genomic_DNA"/>
</dbReference>
<sequence>MSDSVKSVMENNPSAADLLNAATLRLGGISAMAFQVSNKDFGEWSEGIRANYAHSMKMLADDVADLVEELHKLTKEAQS</sequence>
<keyword evidence="2" id="KW-1185">Reference proteome</keyword>
<dbReference type="RefSeq" id="WP_144357011.1">
    <property type="nucleotide sequence ID" value="NZ_VMNH01000001.1"/>
</dbReference>
<reference evidence="1 2" key="1">
    <citation type="submission" date="2019-07" db="EMBL/GenBank/DDBJ databases">
        <title>The pathways for chlorine oxyanion respiration interact through the shared metabolite chlorate.</title>
        <authorList>
            <person name="Barnum T.P."/>
            <person name="Cheng Y."/>
            <person name="Hill K.A."/>
            <person name="Lucas L.N."/>
            <person name="Carlson H.K."/>
            <person name="Coates J.D."/>
        </authorList>
    </citation>
    <scope>NUCLEOTIDE SEQUENCE [LARGE SCALE GENOMIC DNA]</scope>
    <source>
        <strain evidence="1 2">BK-1</strain>
    </source>
</reference>
<evidence type="ECO:0000313" key="1">
    <source>
        <dbReference type="EMBL" id="TVO79054.1"/>
    </source>
</evidence>
<organism evidence="1 2">
    <name type="scientific">Sedimenticola selenatireducens</name>
    <dbReference type="NCBI Taxonomy" id="191960"/>
    <lineage>
        <taxon>Bacteria</taxon>
        <taxon>Pseudomonadati</taxon>
        <taxon>Pseudomonadota</taxon>
        <taxon>Gammaproteobacteria</taxon>
        <taxon>Chromatiales</taxon>
        <taxon>Sedimenticolaceae</taxon>
        <taxon>Sedimenticola</taxon>
    </lineage>
</organism>
<comment type="caution">
    <text evidence="1">The sequence shown here is derived from an EMBL/GenBank/DDBJ whole genome shotgun (WGS) entry which is preliminary data.</text>
</comment>
<protein>
    <recommendedName>
        <fullName evidence="3">DUF3144 domain-containing protein</fullName>
    </recommendedName>
</protein>
<name>A0A558E1C7_9GAMM</name>
<gene>
    <name evidence="1" type="ORF">FHP88_00380</name>
</gene>
<accession>A0A558E1C7</accession>
<dbReference type="Proteomes" id="UP000316649">
    <property type="component" value="Unassembled WGS sequence"/>
</dbReference>
<proteinExistence type="predicted"/>